<feature type="compositionally biased region" description="Basic and acidic residues" evidence="3">
    <location>
        <begin position="540"/>
        <end position="553"/>
    </location>
</feature>
<evidence type="ECO:0000313" key="6">
    <source>
        <dbReference type="Proteomes" id="UP001279734"/>
    </source>
</evidence>
<dbReference type="Pfam" id="PF00076">
    <property type="entry name" value="RRM_1"/>
    <property type="match status" value="3"/>
</dbReference>
<keyword evidence="1 2" id="KW-0694">RNA-binding</keyword>
<feature type="region of interest" description="Disordered" evidence="3">
    <location>
        <begin position="498"/>
        <end position="622"/>
    </location>
</feature>
<dbReference type="Gene3D" id="3.30.70.330">
    <property type="match status" value="3"/>
</dbReference>
<feature type="compositionally biased region" description="Basic and acidic residues" evidence="3">
    <location>
        <begin position="99"/>
        <end position="113"/>
    </location>
</feature>
<dbReference type="InterPro" id="IPR000504">
    <property type="entry name" value="RRM_dom"/>
</dbReference>
<feature type="compositionally biased region" description="Basic residues" evidence="3">
    <location>
        <begin position="527"/>
        <end position="539"/>
    </location>
</feature>
<protein>
    <recommendedName>
        <fullName evidence="4">RRM domain-containing protein</fullName>
    </recommendedName>
</protein>
<name>A0AAD3SZ94_NEPGR</name>
<dbReference type="PANTHER" id="PTHR21245">
    <property type="entry name" value="HETEROGENEOUS NUCLEAR RIBONUCLEOPROTEIN"/>
    <property type="match status" value="1"/>
</dbReference>
<feature type="compositionally biased region" description="Polar residues" evidence="3">
    <location>
        <begin position="20"/>
        <end position="32"/>
    </location>
</feature>
<reference evidence="5" key="1">
    <citation type="submission" date="2023-05" db="EMBL/GenBank/DDBJ databases">
        <title>Nepenthes gracilis genome sequencing.</title>
        <authorList>
            <person name="Fukushima K."/>
        </authorList>
    </citation>
    <scope>NUCLEOTIDE SEQUENCE</scope>
    <source>
        <strain evidence="5">SING2019-196</strain>
    </source>
</reference>
<dbReference type="PROSITE" id="PS50102">
    <property type="entry name" value="RRM"/>
    <property type="match status" value="3"/>
</dbReference>
<evidence type="ECO:0000256" key="1">
    <source>
        <dbReference type="ARBA" id="ARBA00022884"/>
    </source>
</evidence>
<proteinExistence type="predicted"/>
<feature type="domain" description="RRM" evidence="4">
    <location>
        <begin position="238"/>
        <end position="317"/>
    </location>
</feature>
<dbReference type="CDD" id="cd00590">
    <property type="entry name" value="RRM_SF"/>
    <property type="match status" value="3"/>
</dbReference>
<feature type="domain" description="RRM" evidence="4">
    <location>
        <begin position="416"/>
        <end position="484"/>
    </location>
</feature>
<sequence>MRTKTKKSIPKSKLQEADSEITTPATELEVQSNNIQEIDEERISIEGLKAGSPDNEGFVANGAEIEGWHANSTEYEIEVVRDNATQNCDLQEIAEVGNEDTKAHGDEDCRDGGNEGGNVEDDGVGNGEDGTDEEDPEEGTAEDSEEEEDEENEEGGEEENEELSAEDDDEENNEDNEEVSTEDGDEEDNEENDEFNVEHVEEEQDEDVKEDAEDAEDDEFCSDVVYTLLPDRRKEKELEIFIGGLHKDTVEEDLIEIFGKFGEISIARIAKHLKTNKSKGFAFIQYATAEQTERALSELKHGIEVKGKHAKISLSQGNNTLYIGNICKTWTKEHVLEKLKDLGIEEIEEIYLPEDPKSDGKIKGFAFLGFCNHSDAMAALQQLRKADAVFGRDSSAKVAFAQTPLNPRDGNLSQVRTVYVGGLSDSWDKAKLKRICGLYGDIEKVMLSHDLRSKRKDFGFVTFKTRENALACVQGLNNDQIDGEVKVNAMIVRPHFKGRLPKQRSSGGFKESFGEAGFSQTNAHPKSSSKSRKKKRKAALKKEEKPTSNEKVFRGKLNPIPASDSAVEDVAKSSKSTKHQKKSLSLKLEGPKKQLKDDGHKKQLKDHGHKEISSKRPWGKKVGKQSYAIAKHSKSHLGRGLTYSLDSAEYGNLYAQGYAARDSSYPIRTYGALSGYKRRSSDMEPHAGYIEPTARKRASTYSGSAFGVHGRRQAGYIDSVSMQHQALSALRRTSGHEGFESQHGVYSGGSTPLPAYVPEHHHLGYGGAYTTSAYYYSGGSDSLYPPH</sequence>
<feature type="compositionally biased region" description="Basic and acidic residues" evidence="3">
    <location>
        <begin position="589"/>
        <end position="614"/>
    </location>
</feature>
<accession>A0AAD3SZ94</accession>
<feature type="compositionally biased region" description="Basic residues" evidence="3">
    <location>
        <begin position="575"/>
        <end position="584"/>
    </location>
</feature>
<keyword evidence="6" id="KW-1185">Reference proteome</keyword>
<dbReference type="SMART" id="SM00360">
    <property type="entry name" value="RRM"/>
    <property type="match status" value="3"/>
</dbReference>
<dbReference type="EMBL" id="BSYO01000021">
    <property type="protein sequence ID" value="GMH19706.1"/>
    <property type="molecule type" value="Genomic_DNA"/>
</dbReference>
<evidence type="ECO:0000256" key="3">
    <source>
        <dbReference type="SAM" id="MobiDB-lite"/>
    </source>
</evidence>
<feature type="domain" description="RRM" evidence="4">
    <location>
        <begin position="319"/>
        <end position="403"/>
    </location>
</feature>
<gene>
    <name evidence="5" type="ORF">Nepgr_021547</name>
</gene>
<organism evidence="5 6">
    <name type="scientific">Nepenthes gracilis</name>
    <name type="common">Slender pitcher plant</name>
    <dbReference type="NCBI Taxonomy" id="150966"/>
    <lineage>
        <taxon>Eukaryota</taxon>
        <taxon>Viridiplantae</taxon>
        <taxon>Streptophyta</taxon>
        <taxon>Embryophyta</taxon>
        <taxon>Tracheophyta</taxon>
        <taxon>Spermatophyta</taxon>
        <taxon>Magnoliopsida</taxon>
        <taxon>eudicotyledons</taxon>
        <taxon>Gunneridae</taxon>
        <taxon>Pentapetalae</taxon>
        <taxon>Caryophyllales</taxon>
        <taxon>Nepenthaceae</taxon>
        <taxon>Nepenthes</taxon>
    </lineage>
</organism>
<feature type="compositionally biased region" description="Basic residues" evidence="3">
    <location>
        <begin position="1"/>
        <end position="10"/>
    </location>
</feature>
<comment type="caution">
    <text evidence="5">The sequence shown here is derived from an EMBL/GenBank/DDBJ whole genome shotgun (WGS) entry which is preliminary data.</text>
</comment>
<evidence type="ECO:0000313" key="5">
    <source>
        <dbReference type="EMBL" id="GMH19706.1"/>
    </source>
</evidence>
<evidence type="ECO:0000259" key="4">
    <source>
        <dbReference type="PROSITE" id="PS50102"/>
    </source>
</evidence>
<dbReference type="InterPro" id="IPR012677">
    <property type="entry name" value="Nucleotide-bd_a/b_plait_sf"/>
</dbReference>
<dbReference type="GO" id="GO:0003723">
    <property type="term" value="F:RNA binding"/>
    <property type="evidence" value="ECO:0007669"/>
    <property type="project" value="UniProtKB-UniRule"/>
</dbReference>
<dbReference type="Proteomes" id="UP001279734">
    <property type="component" value="Unassembled WGS sequence"/>
</dbReference>
<dbReference type="SUPFAM" id="SSF54928">
    <property type="entry name" value="RNA-binding domain, RBD"/>
    <property type="match status" value="2"/>
</dbReference>
<dbReference type="AlphaFoldDB" id="A0AAD3SZ94"/>
<dbReference type="InterPro" id="IPR035979">
    <property type="entry name" value="RBD_domain_sf"/>
</dbReference>
<evidence type="ECO:0000256" key="2">
    <source>
        <dbReference type="PROSITE-ProRule" id="PRU00176"/>
    </source>
</evidence>
<feature type="compositionally biased region" description="Acidic residues" evidence="3">
    <location>
        <begin position="118"/>
        <end position="219"/>
    </location>
</feature>
<feature type="region of interest" description="Disordered" evidence="3">
    <location>
        <begin position="93"/>
        <end position="219"/>
    </location>
</feature>
<feature type="region of interest" description="Disordered" evidence="3">
    <location>
        <begin position="1"/>
        <end position="32"/>
    </location>
</feature>